<dbReference type="EMBL" id="BARS01037522">
    <property type="protein sequence ID" value="GAG14206.1"/>
    <property type="molecule type" value="Genomic_DNA"/>
</dbReference>
<evidence type="ECO:0000313" key="1">
    <source>
        <dbReference type="EMBL" id="GAG14206.1"/>
    </source>
</evidence>
<proteinExistence type="predicted"/>
<sequence length="256" mass="30261">PIGKILNMITDSQKKVKSLMLPNTQVFKVMTIEELIEALPESKFWLDMFLFRVVDFIVNTKIEEGLTTKGVNSILALTNKLDDRTIEVHSSQADAGSYLAKKYDKEITSVAIKESEFPDVIGNREYITNLIKYRRRQIYAEELKQKAYEDFNKNYEKVFKTWKEFVKSHDYVTIIKKVLQDKKYTRMFYHNFGYVSYENREQKVGLGKESVRTSHSEWWAQQGKLTVNKFYWTKTGEVYKKIIINSYGGWEYKKTK</sequence>
<gene>
    <name evidence="1" type="ORF">S01H1_57532</name>
</gene>
<organism evidence="1">
    <name type="scientific">marine sediment metagenome</name>
    <dbReference type="NCBI Taxonomy" id="412755"/>
    <lineage>
        <taxon>unclassified sequences</taxon>
        <taxon>metagenomes</taxon>
        <taxon>ecological metagenomes</taxon>
    </lineage>
</organism>
<dbReference type="AlphaFoldDB" id="X0WNC1"/>
<protein>
    <submittedName>
        <fullName evidence="1">Uncharacterized protein</fullName>
    </submittedName>
</protein>
<feature type="non-terminal residue" evidence="1">
    <location>
        <position position="1"/>
    </location>
</feature>
<name>X0WNC1_9ZZZZ</name>
<feature type="non-terminal residue" evidence="1">
    <location>
        <position position="256"/>
    </location>
</feature>
<accession>X0WNC1</accession>
<reference evidence="1" key="1">
    <citation type="journal article" date="2014" name="Front. Microbiol.">
        <title>High frequency of phylogenetically diverse reductive dehalogenase-homologous genes in deep subseafloor sedimentary metagenomes.</title>
        <authorList>
            <person name="Kawai M."/>
            <person name="Futagami T."/>
            <person name="Toyoda A."/>
            <person name="Takaki Y."/>
            <person name="Nishi S."/>
            <person name="Hori S."/>
            <person name="Arai W."/>
            <person name="Tsubouchi T."/>
            <person name="Morono Y."/>
            <person name="Uchiyama I."/>
            <person name="Ito T."/>
            <person name="Fujiyama A."/>
            <person name="Inagaki F."/>
            <person name="Takami H."/>
        </authorList>
    </citation>
    <scope>NUCLEOTIDE SEQUENCE</scope>
    <source>
        <strain evidence="1">Expedition CK06-06</strain>
    </source>
</reference>
<comment type="caution">
    <text evidence="1">The sequence shown here is derived from an EMBL/GenBank/DDBJ whole genome shotgun (WGS) entry which is preliminary data.</text>
</comment>